<sequence length="288" mass="33280">MKKTLILTEDRNEKSANIIATIISHTKIKEIGDTFDIKKYDNIVLIVSMENILNDFIRANGDRNIFSELLINLKVNCFDKTFKLGILFESNQISKIEQVVKMLKESVLIADDYVFINRDVANDAVLSGLELRDSLFTTYKQFDRDKLKEIIEDISINHKVMSLSSSTNDITRTTPIEYMYIDGNYYVITEGGLKFANIYINDKVSFSINDEFTTMNKVLGVQCDGIASVIDMYSEEYYKIMSTKGISKENLNNLVINLYLIKIVPKNYTILNYEFKKEGYDFYQYLSL</sequence>
<reference evidence="1 2" key="1">
    <citation type="submission" date="2020-05" db="EMBL/GenBank/DDBJ databases">
        <title>Draft genome of xy-202 and genomic insight in genome of the genus Peptostreptococcus.</title>
        <authorList>
            <person name="Zhang Z."/>
        </authorList>
    </citation>
    <scope>NUCLEOTIDE SEQUENCE [LARGE SCALE GENOMIC DNA]</scope>
    <source>
        <strain evidence="1 2">DSM 27025</strain>
    </source>
</reference>
<protein>
    <recommendedName>
        <fullName evidence="3">Pyridoxamine 5'-phosphate oxidase putative domain-containing protein</fullName>
    </recommendedName>
</protein>
<dbReference type="EMBL" id="JABGBW010000005">
    <property type="protein sequence ID" value="MBC2576436.1"/>
    <property type="molecule type" value="Genomic_DNA"/>
</dbReference>
<comment type="caution">
    <text evidence="1">The sequence shown here is derived from an EMBL/GenBank/DDBJ whole genome shotgun (WGS) entry which is preliminary data.</text>
</comment>
<gene>
    <name evidence="1" type="ORF">HLB29_07025</name>
</gene>
<name>A0ABR6TLZ5_9FIRM</name>
<dbReference type="SUPFAM" id="SSF50475">
    <property type="entry name" value="FMN-binding split barrel"/>
    <property type="match status" value="1"/>
</dbReference>
<dbReference type="Gene3D" id="2.30.110.10">
    <property type="entry name" value="Electron Transport, Fmn-binding Protein, Chain A"/>
    <property type="match status" value="1"/>
</dbReference>
<keyword evidence="2" id="KW-1185">Reference proteome</keyword>
<proteinExistence type="predicted"/>
<evidence type="ECO:0000313" key="2">
    <source>
        <dbReference type="Proteomes" id="UP000713904"/>
    </source>
</evidence>
<evidence type="ECO:0000313" key="1">
    <source>
        <dbReference type="EMBL" id="MBC2576436.1"/>
    </source>
</evidence>
<dbReference type="InterPro" id="IPR012349">
    <property type="entry name" value="Split_barrel_FMN-bd"/>
</dbReference>
<accession>A0ABR6TLZ5</accession>
<dbReference type="Proteomes" id="UP000713904">
    <property type="component" value="Unassembled WGS sequence"/>
</dbReference>
<organism evidence="1 2">
    <name type="scientific">Peptostreptococcus canis</name>
    <dbReference type="NCBI Taxonomy" id="1159213"/>
    <lineage>
        <taxon>Bacteria</taxon>
        <taxon>Bacillati</taxon>
        <taxon>Bacillota</taxon>
        <taxon>Clostridia</taxon>
        <taxon>Peptostreptococcales</taxon>
        <taxon>Peptostreptococcaceae</taxon>
        <taxon>Peptostreptococcus</taxon>
    </lineage>
</organism>
<dbReference type="RefSeq" id="WP_185624454.1">
    <property type="nucleotide sequence ID" value="NZ_JABGBW010000005.1"/>
</dbReference>
<evidence type="ECO:0008006" key="3">
    <source>
        <dbReference type="Google" id="ProtNLM"/>
    </source>
</evidence>